<evidence type="ECO:0000313" key="10">
    <source>
        <dbReference type="Proteomes" id="UP000246104"/>
    </source>
</evidence>
<dbReference type="Gene3D" id="3.40.120.10">
    <property type="entry name" value="Alpha-D-Glucose-1,6-Bisphosphate, subunit A, domain 3"/>
    <property type="match status" value="3"/>
</dbReference>
<dbReference type="PANTHER" id="PTHR45745:SF1">
    <property type="entry name" value="PHOSPHOGLUCOMUTASE 2B-RELATED"/>
    <property type="match status" value="1"/>
</dbReference>
<evidence type="ECO:0000256" key="2">
    <source>
        <dbReference type="ARBA" id="ARBA00022553"/>
    </source>
</evidence>
<proteinExistence type="inferred from homology"/>
<sequence>MDVNQLMKDAEAGFSTVKVGDSYKQSALTFLKQWLTDPQFSVYVPQLEHLIFAQHFDYLLDCFYQIIPFGTGGRRGEVGVGPNRINVWTIQSSAQGHSQYLLKKYGDAAKTRGVVLTFDVRVFTGNKYFDPKLPNPVLNLNGKDLSQAAAEVYAANGIKVFFFETFRTTPELSFAIRYLKCVSGDMFSASHNPPEHNGKKVYDEFGGQLIPPHDEELVDEVTQHVIEIKTISFEDAKQQGLIQLVGTEVDNAYIDTCTKLSLSSERDIDIVYTPLHGCGSTSVQKVLEKLGFRVQVDPNTSNPSGKFEHVTFNIPNPEVIQSFDSTLAFAQGTSADIILNSDPDADRIGVMVKHQGVWKFINGNEIGGMLSRYVIEKKKPTLAGKKGVIIKTDVTTNLITSICTKHNVEIIGNLLVGFKFIGEEMNKLEQAGRIDEFLMGCEESHGYIAGNYVRDKDAVVAAIWLSELSAELKKKGKTLIDYLEETYATYGYFRNYLTEIRLPGAEGMAQIQQIQNGLRTGKDLSFGEFVMQSMEDWADRKPFVSETDKAAKNGLVFRFSPVIGTTSIKVTVRPSGTEPKIKMYYEIGSEPFAIERVSEVRDQMEQLVKRLEKAFMKVCYKCVGVDFPDRGFLLFWQLPLADKMHYFEIEPQLAAIKDLPVDQKQAKFAELSTFLGSNPIQKFDEAFKAAYGSSFSAYTGVSA</sequence>
<dbReference type="Pfam" id="PF02879">
    <property type="entry name" value="PGM_PMM_II"/>
    <property type="match status" value="1"/>
</dbReference>
<dbReference type="Proteomes" id="UP000246104">
    <property type="component" value="Unassembled WGS sequence"/>
</dbReference>
<organism evidence="9 10">
    <name type="scientific">Candidatus Cerribacteria bacterium 'Amazon FNV 2010 28 9'</name>
    <dbReference type="NCBI Taxonomy" id="2081795"/>
    <lineage>
        <taxon>Bacteria</taxon>
        <taxon>Candidatus Cerribacteria</taxon>
    </lineage>
</organism>
<dbReference type="InterPro" id="IPR005846">
    <property type="entry name" value="A-D-PHexomutase_a/b/a-III"/>
</dbReference>
<keyword evidence="2" id="KW-0597">Phosphoprotein</keyword>
<keyword evidence="4" id="KW-0460">Magnesium</keyword>
<dbReference type="EMBL" id="PSRQ01000025">
    <property type="protein sequence ID" value="PWU23684.1"/>
    <property type="molecule type" value="Genomic_DNA"/>
</dbReference>
<comment type="similarity">
    <text evidence="1">Belongs to the phosphohexose mutase family.</text>
</comment>
<dbReference type="CDD" id="cd05799">
    <property type="entry name" value="PGM2"/>
    <property type="match status" value="1"/>
</dbReference>
<dbReference type="Pfam" id="PF02880">
    <property type="entry name" value="PGM_PMM_III"/>
    <property type="match status" value="1"/>
</dbReference>
<evidence type="ECO:0000259" key="7">
    <source>
        <dbReference type="Pfam" id="PF02879"/>
    </source>
</evidence>
<accession>A0A317JP59</accession>
<dbReference type="InterPro" id="IPR005844">
    <property type="entry name" value="A-D-PHexomutase_a/b/a-I"/>
</dbReference>
<evidence type="ECO:0000256" key="3">
    <source>
        <dbReference type="ARBA" id="ARBA00022723"/>
    </source>
</evidence>
<dbReference type="InterPro" id="IPR036900">
    <property type="entry name" value="A-D-PHexomutase_C_sf"/>
</dbReference>
<dbReference type="InterPro" id="IPR005845">
    <property type="entry name" value="A-D-PHexomutase_a/b/a-II"/>
</dbReference>
<dbReference type="GO" id="GO:0046872">
    <property type="term" value="F:metal ion binding"/>
    <property type="evidence" value="ECO:0007669"/>
    <property type="project" value="UniProtKB-KW"/>
</dbReference>
<protein>
    <submittedName>
        <fullName evidence="9">Phospho-sugar mutase</fullName>
    </submittedName>
</protein>
<dbReference type="InterPro" id="IPR016055">
    <property type="entry name" value="A-D-PHexomutase_a/b/a-I/II/III"/>
</dbReference>
<dbReference type="GO" id="GO:0006166">
    <property type="term" value="P:purine ribonucleoside salvage"/>
    <property type="evidence" value="ECO:0007669"/>
    <property type="project" value="TreeGrafter"/>
</dbReference>
<evidence type="ECO:0000256" key="4">
    <source>
        <dbReference type="ARBA" id="ARBA00022842"/>
    </source>
</evidence>
<keyword evidence="5" id="KW-0413">Isomerase</keyword>
<name>A0A317JP59_9BACT</name>
<dbReference type="SUPFAM" id="SSF55957">
    <property type="entry name" value="Phosphoglucomutase, C-terminal domain"/>
    <property type="match status" value="1"/>
</dbReference>
<evidence type="ECO:0000256" key="5">
    <source>
        <dbReference type="ARBA" id="ARBA00023235"/>
    </source>
</evidence>
<dbReference type="GO" id="GO:0005975">
    <property type="term" value="P:carbohydrate metabolic process"/>
    <property type="evidence" value="ECO:0007669"/>
    <property type="project" value="InterPro"/>
</dbReference>
<feature type="domain" description="Alpha-D-phosphohexomutase alpha/beta/alpha" evidence="7">
    <location>
        <begin position="252"/>
        <end position="356"/>
    </location>
</feature>
<dbReference type="GO" id="GO:0008973">
    <property type="term" value="F:phosphopentomutase activity"/>
    <property type="evidence" value="ECO:0007669"/>
    <property type="project" value="TreeGrafter"/>
</dbReference>
<dbReference type="SUPFAM" id="SSF53738">
    <property type="entry name" value="Phosphoglucomutase, first 3 domains"/>
    <property type="match status" value="3"/>
</dbReference>
<dbReference type="PANTHER" id="PTHR45745">
    <property type="entry name" value="PHOSPHOMANNOMUTASE 45A"/>
    <property type="match status" value="1"/>
</dbReference>
<feature type="domain" description="Alpha-D-phosphohexomutase alpha/beta/alpha" evidence="8">
    <location>
        <begin position="362"/>
        <end position="489"/>
    </location>
</feature>
<feature type="domain" description="Alpha-D-phosphohexomutase alpha/beta/alpha" evidence="6">
    <location>
        <begin position="141"/>
        <end position="223"/>
    </location>
</feature>
<evidence type="ECO:0000256" key="1">
    <source>
        <dbReference type="ARBA" id="ARBA00010231"/>
    </source>
</evidence>
<evidence type="ECO:0000313" key="9">
    <source>
        <dbReference type="EMBL" id="PWU23684.1"/>
    </source>
</evidence>
<comment type="caution">
    <text evidence="9">The sequence shown here is derived from an EMBL/GenBank/DDBJ whole genome shotgun (WGS) entry which is preliminary data.</text>
</comment>
<reference evidence="9 10" key="1">
    <citation type="submission" date="2018-02" db="EMBL/GenBank/DDBJ databases">
        <title>Genomic Reconstructions from Amazon Rainforest and Pasture Soil Reveal Novel Insights into the Physiology of Candidate Phyla in Tropical Sites.</title>
        <authorList>
            <person name="Kroeger M.E."/>
            <person name="Delmont T."/>
            <person name="Eren A.M."/>
            <person name="Guo J."/>
            <person name="Meyer K.M."/>
            <person name="Khan K."/>
            <person name="Rodrigues J.L.M."/>
            <person name="Bohannan B.J.M."/>
            <person name="Tringe S."/>
            <person name="Borges C.D."/>
            <person name="Tiedje J."/>
            <person name="Tsai S.M."/>
            <person name="Nusslein K."/>
        </authorList>
    </citation>
    <scope>NUCLEOTIDE SEQUENCE [LARGE SCALE GENOMIC DNA]</scope>
    <source>
        <strain evidence="9">Amazon FNV 2010 28 9</strain>
    </source>
</reference>
<keyword evidence="3" id="KW-0479">Metal-binding</keyword>
<gene>
    <name evidence="9" type="ORF">C5B42_02120</name>
</gene>
<dbReference type="AlphaFoldDB" id="A0A317JP59"/>
<evidence type="ECO:0000259" key="8">
    <source>
        <dbReference type="Pfam" id="PF02880"/>
    </source>
</evidence>
<evidence type="ECO:0000259" key="6">
    <source>
        <dbReference type="Pfam" id="PF02878"/>
    </source>
</evidence>
<dbReference type="Pfam" id="PF02878">
    <property type="entry name" value="PGM_PMM_I"/>
    <property type="match status" value="1"/>
</dbReference>